<accession>A0AAJ6VZI0</accession>
<evidence type="ECO:0000313" key="3">
    <source>
        <dbReference type="Proteomes" id="UP000694867"/>
    </source>
</evidence>
<dbReference type="GO" id="GO:0004865">
    <property type="term" value="F:protein serine/threonine phosphatase inhibitor activity"/>
    <property type="evidence" value="ECO:0007669"/>
    <property type="project" value="InterPro"/>
</dbReference>
<reference evidence="4" key="1">
    <citation type="submission" date="2025-08" db="UniProtKB">
        <authorList>
            <consortium name="RefSeq"/>
        </authorList>
    </citation>
    <scope>IDENTIFICATION</scope>
</reference>
<gene>
    <name evidence="4" type="primary">LOC100907249</name>
</gene>
<feature type="compositionally biased region" description="Polar residues" evidence="2">
    <location>
        <begin position="146"/>
        <end position="163"/>
    </location>
</feature>
<dbReference type="InterPro" id="IPR026716">
    <property type="entry name" value="PBIR1/2/3"/>
</dbReference>
<keyword evidence="3" id="KW-1185">Reference proteome</keyword>
<evidence type="ECO:0000256" key="2">
    <source>
        <dbReference type="SAM" id="MobiDB-lite"/>
    </source>
</evidence>
<evidence type="ECO:0000313" key="4">
    <source>
        <dbReference type="RefSeq" id="XP_003747199.1"/>
    </source>
</evidence>
<protein>
    <submittedName>
        <fullName evidence="4">Protein FAM122A</fullName>
    </submittedName>
</protein>
<dbReference type="RefSeq" id="XP_003747199.1">
    <property type="nucleotide sequence ID" value="XM_003747151.2"/>
</dbReference>
<name>A0AAJ6VZI0_9ACAR</name>
<evidence type="ECO:0000256" key="1">
    <source>
        <dbReference type="ARBA" id="ARBA00006725"/>
    </source>
</evidence>
<feature type="region of interest" description="Disordered" evidence="2">
    <location>
        <begin position="41"/>
        <end position="85"/>
    </location>
</feature>
<dbReference type="AlphaFoldDB" id="A0AAJ6VZI0"/>
<dbReference type="PANTHER" id="PTHR22227">
    <property type="entry name" value="FAMILY WITH SEQUENCE SIMILARITY 122B ISOFORM X1"/>
    <property type="match status" value="1"/>
</dbReference>
<dbReference type="KEGG" id="goe:100907249"/>
<feature type="compositionally biased region" description="Polar residues" evidence="2">
    <location>
        <begin position="13"/>
        <end position="29"/>
    </location>
</feature>
<sequence length="234" mass="25555">MEVDSSSEEASAPPTNLQPQTKLKRSSSAPLLITPALGALWSPASTSRPSSPVPLAGFQGAHFREGLRSRTMSTSGSPHSPVVPRVHQIRAEEMEGIAMREALQERELTSKLAISQSWDDLSIDEQPSPSSPAGQRRLHSPIFNCPSPNHQAPSPKQCYSPSIRQAMRAPSSPSPTRVQRHRSQSPHLLLRPSSLGAVKRKLSSDSDQEADRAKRLLTLEEKEMILQVSPTDHS</sequence>
<comment type="similarity">
    <text evidence="1">Belongs to the FAM122 family.</text>
</comment>
<dbReference type="Proteomes" id="UP000694867">
    <property type="component" value="Unplaced"/>
</dbReference>
<proteinExistence type="inferred from homology"/>
<feature type="region of interest" description="Disordered" evidence="2">
    <location>
        <begin position="119"/>
        <end position="211"/>
    </location>
</feature>
<dbReference type="GeneID" id="100907249"/>
<dbReference type="PANTHER" id="PTHR22227:SF6">
    <property type="entry name" value="FAMILY WITH SEQUENCE SIMILARITY 122B ISOFORM X1"/>
    <property type="match status" value="1"/>
</dbReference>
<feature type="region of interest" description="Disordered" evidence="2">
    <location>
        <begin position="1"/>
        <end position="29"/>
    </location>
</feature>
<organism evidence="3 4">
    <name type="scientific">Galendromus occidentalis</name>
    <name type="common">western predatory mite</name>
    <dbReference type="NCBI Taxonomy" id="34638"/>
    <lineage>
        <taxon>Eukaryota</taxon>
        <taxon>Metazoa</taxon>
        <taxon>Ecdysozoa</taxon>
        <taxon>Arthropoda</taxon>
        <taxon>Chelicerata</taxon>
        <taxon>Arachnida</taxon>
        <taxon>Acari</taxon>
        <taxon>Parasitiformes</taxon>
        <taxon>Mesostigmata</taxon>
        <taxon>Gamasina</taxon>
        <taxon>Phytoseioidea</taxon>
        <taxon>Phytoseiidae</taxon>
        <taxon>Typhlodrominae</taxon>
        <taxon>Galendromus</taxon>
    </lineage>
</organism>
<feature type="compositionally biased region" description="Polar residues" evidence="2">
    <location>
        <begin position="119"/>
        <end position="133"/>
    </location>
</feature>